<organism evidence="2 3">
    <name type="scientific">Cymbomonas tetramitiformis</name>
    <dbReference type="NCBI Taxonomy" id="36881"/>
    <lineage>
        <taxon>Eukaryota</taxon>
        <taxon>Viridiplantae</taxon>
        <taxon>Chlorophyta</taxon>
        <taxon>Pyramimonadophyceae</taxon>
        <taxon>Pyramimonadales</taxon>
        <taxon>Pyramimonadaceae</taxon>
        <taxon>Cymbomonas</taxon>
    </lineage>
</organism>
<feature type="region of interest" description="Disordered" evidence="1">
    <location>
        <begin position="159"/>
        <end position="179"/>
    </location>
</feature>
<accession>A0AAE0F122</accession>
<feature type="region of interest" description="Disordered" evidence="1">
    <location>
        <begin position="105"/>
        <end position="127"/>
    </location>
</feature>
<reference evidence="2 3" key="1">
    <citation type="journal article" date="2015" name="Genome Biol. Evol.">
        <title>Comparative Genomics of a Bacterivorous Green Alga Reveals Evolutionary Causalities and Consequences of Phago-Mixotrophic Mode of Nutrition.</title>
        <authorList>
            <person name="Burns J.A."/>
            <person name="Paasch A."/>
            <person name="Narechania A."/>
            <person name="Kim E."/>
        </authorList>
    </citation>
    <scope>NUCLEOTIDE SEQUENCE [LARGE SCALE GENOMIC DNA]</scope>
    <source>
        <strain evidence="2 3">PLY_AMNH</strain>
    </source>
</reference>
<dbReference type="Proteomes" id="UP001190700">
    <property type="component" value="Unassembled WGS sequence"/>
</dbReference>
<evidence type="ECO:0000313" key="3">
    <source>
        <dbReference type="Proteomes" id="UP001190700"/>
    </source>
</evidence>
<name>A0AAE0F122_9CHLO</name>
<evidence type="ECO:0000256" key="1">
    <source>
        <dbReference type="SAM" id="MobiDB-lite"/>
    </source>
</evidence>
<proteinExistence type="predicted"/>
<feature type="region of interest" description="Disordered" evidence="1">
    <location>
        <begin position="1"/>
        <end position="29"/>
    </location>
</feature>
<sequence>MVVAGEVVVARPPSAPSTPSASADMHRRARGHWRRMRLLLHRRVRTGACTSPRPRSTRCSVALVRLAADCPPCPAGTFPAGAGTAATARRTTRRRTAVSVRLNAVIPSAHGRDPSPVSPFLDGGGPPPASFSIHQLDDEDVVDWPAFRDSPVWVPPIQGSHAAAGTLDVPPTSGAHNDA</sequence>
<protein>
    <submittedName>
        <fullName evidence="2">Uncharacterized protein</fullName>
    </submittedName>
</protein>
<keyword evidence="3" id="KW-1185">Reference proteome</keyword>
<dbReference type="AlphaFoldDB" id="A0AAE0F122"/>
<evidence type="ECO:0000313" key="2">
    <source>
        <dbReference type="EMBL" id="KAK3247477.1"/>
    </source>
</evidence>
<comment type="caution">
    <text evidence="2">The sequence shown here is derived from an EMBL/GenBank/DDBJ whole genome shotgun (WGS) entry which is preliminary data.</text>
</comment>
<dbReference type="EMBL" id="LGRX02028930">
    <property type="protein sequence ID" value="KAK3247477.1"/>
    <property type="molecule type" value="Genomic_DNA"/>
</dbReference>
<gene>
    <name evidence="2" type="ORF">CYMTET_43026</name>
</gene>